<evidence type="ECO:0000313" key="8">
    <source>
        <dbReference type="EMBL" id="EIE22297.1"/>
    </source>
</evidence>
<keyword evidence="3 6" id="KW-1133">Transmembrane helix</keyword>
<dbReference type="OrthoDB" id="18894at2759"/>
<feature type="transmembrane region" description="Helical" evidence="6">
    <location>
        <begin position="187"/>
        <end position="211"/>
    </location>
</feature>
<evidence type="ECO:0000256" key="4">
    <source>
        <dbReference type="ARBA" id="ARBA00023136"/>
    </source>
</evidence>
<accession>I0YV78</accession>
<feature type="transmembrane region" description="Helical" evidence="6">
    <location>
        <begin position="67"/>
        <end position="88"/>
    </location>
</feature>
<keyword evidence="4 6" id="KW-0472">Membrane</keyword>
<evidence type="ECO:0000256" key="5">
    <source>
        <dbReference type="SAM" id="MobiDB-lite"/>
    </source>
</evidence>
<organism evidence="8 9">
    <name type="scientific">Coccomyxa subellipsoidea (strain C-169)</name>
    <name type="common">Green microalga</name>
    <dbReference type="NCBI Taxonomy" id="574566"/>
    <lineage>
        <taxon>Eukaryota</taxon>
        <taxon>Viridiplantae</taxon>
        <taxon>Chlorophyta</taxon>
        <taxon>core chlorophytes</taxon>
        <taxon>Trebouxiophyceae</taxon>
        <taxon>Trebouxiophyceae incertae sedis</taxon>
        <taxon>Coccomyxaceae</taxon>
        <taxon>Coccomyxa</taxon>
        <taxon>Coccomyxa subellipsoidea</taxon>
    </lineage>
</organism>
<keyword evidence="9" id="KW-1185">Reference proteome</keyword>
<feature type="transmembrane region" description="Helical" evidence="6">
    <location>
        <begin position="122"/>
        <end position="141"/>
    </location>
</feature>
<dbReference type="RefSeq" id="XP_005646841.1">
    <property type="nucleotide sequence ID" value="XM_005646784.1"/>
</dbReference>
<feature type="non-terminal residue" evidence="8">
    <location>
        <position position="1"/>
    </location>
</feature>
<evidence type="ECO:0000256" key="1">
    <source>
        <dbReference type="ARBA" id="ARBA00004141"/>
    </source>
</evidence>
<feature type="transmembrane region" description="Helical" evidence="6">
    <location>
        <begin position="223"/>
        <end position="242"/>
    </location>
</feature>
<dbReference type="GO" id="GO:0016020">
    <property type="term" value="C:membrane"/>
    <property type="evidence" value="ECO:0007669"/>
    <property type="project" value="UniProtKB-SubCell"/>
</dbReference>
<feature type="transmembrane region" description="Helical" evidence="6">
    <location>
        <begin position="147"/>
        <end position="166"/>
    </location>
</feature>
<reference evidence="8 9" key="1">
    <citation type="journal article" date="2012" name="Genome Biol.">
        <title>The genome of the polar eukaryotic microalga coccomyxa subellipsoidea reveals traits of cold adaptation.</title>
        <authorList>
            <person name="Blanc G."/>
            <person name="Agarkova I."/>
            <person name="Grimwood J."/>
            <person name="Kuo A."/>
            <person name="Brueggeman A."/>
            <person name="Dunigan D."/>
            <person name="Gurnon J."/>
            <person name="Ladunga I."/>
            <person name="Lindquist E."/>
            <person name="Lucas S."/>
            <person name="Pangilinan J."/>
            <person name="Proschold T."/>
            <person name="Salamov A."/>
            <person name="Schmutz J."/>
            <person name="Weeks D."/>
            <person name="Yamada T."/>
            <person name="Claverie J.M."/>
            <person name="Grigoriev I."/>
            <person name="Van Etten J."/>
            <person name="Lomsadze A."/>
            <person name="Borodovsky M."/>
        </authorList>
    </citation>
    <scope>NUCLEOTIDE SEQUENCE [LARGE SCALE GENOMIC DNA]</scope>
    <source>
        <strain evidence="8 9">C-169</strain>
    </source>
</reference>
<feature type="transmembrane region" description="Helical" evidence="6">
    <location>
        <begin position="254"/>
        <end position="275"/>
    </location>
</feature>
<dbReference type="Pfam" id="PF03151">
    <property type="entry name" value="TPT"/>
    <property type="match status" value="1"/>
</dbReference>
<dbReference type="KEGG" id="csl:COCSUDRAFT_16601"/>
<dbReference type="InterPro" id="IPR050186">
    <property type="entry name" value="TPT_transporter"/>
</dbReference>
<dbReference type="GeneID" id="17040283"/>
<comment type="caution">
    <text evidence="8">The sequence shown here is derived from an EMBL/GenBank/DDBJ whole genome shotgun (WGS) entry which is preliminary data.</text>
</comment>
<feature type="compositionally biased region" description="Low complexity" evidence="5">
    <location>
        <begin position="313"/>
        <end position="322"/>
    </location>
</feature>
<dbReference type="AlphaFoldDB" id="I0YV78"/>
<evidence type="ECO:0000313" key="9">
    <source>
        <dbReference type="Proteomes" id="UP000007264"/>
    </source>
</evidence>
<dbReference type="InterPro" id="IPR004853">
    <property type="entry name" value="Sugar_P_trans_dom"/>
</dbReference>
<dbReference type="eggNOG" id="KOG1443">
    <property type="taxonomic scope" value="Eukaryota"/>
</dbReference>
<evidence type="ECO:0000256" key="3">
    <source>
        <dbReference type="ARBA" id="ARBA00022989"/>
    </source>
</evidence>
<feature type="transmembrane region" description="Helical" evidence="6">
    <location>
        <begin position="281"/>
        <end position="299"/>
    </location>
</feature>
<dbReference type="Proteomes" id="UP000007264">
    <property type="component" value="Unassembled WGS sequence"/>
</dbReference>
<dbReference type="PANTHER" id="PTHR11132">
    <property type="entry name" value="SOLUTE CARRIER FAMILY 35"/>
    <property type="match status" value="1"/>
</dbReference>
<feature type="transmembrane region" description="Helical" evidence="6">
    <location>
        <begin position="38"/>
        <end position="55"/>
    </location>
</feature>
<dbReference type="EMBL" id="AGSI01000010">
    <property type="protein sequence ID" value="EIE22297.1"/>
    <property type="molecule type" value="Genomic_DNA"/>
</dbReference>
<feature type="region of interest" description="Disordered" evidence="5">
    <location>
        <begin position="310"/>
        <end position="329"/>
    </location>
</feature>
<feature type="domain" description="Sugar phosphate transporter" evidence="7">
    <location>
        <begin position="26"/>
        <end position="298"/>
    </location>
</feature>
<feature type="transmembrane region" description="Helical" evidence="6">
    <location>
        <begin position="94"/>
        <end position="115"/>
    </location>
</feature>
<evidence type="ECO:0000256" key="2">
    <source>
        <dbReference type="ARBA" id="ARBA00022692"/>
    </source>
</evidence>
<evidence type="ECO:0000259" key="7">
    <source>
        <dbReference type="Pfam" id="PF03151"/>
    </source>
</evidence>
<sequence>YFFSTLLSLWNRTLLGKGHGVLGKGAFPAPMLMSSLQFAAQIVMAKAVLSFGIVKRRKPAELTWRDYFVHVVPNGAATGLDIGLSNFSLSLITLSFYTMCKSTTPVFLLGFCFLWGIERPSWNLAAVVLVISCGLGLLVAGETDFNLAGFVIVMVASALSGLRWTITQVLLQGNDAHGTGESTLPLIYRQVMMSITVAFMSLVIERLWIVLPGSPYFDSLQSLATTTMLMLFGGTIAFFMVWTEFTVIAETSALTFMVAGTFKEIVTVMAAVTFLGESFSFINGVGLVVLIMGVALFNYNKYQKILTGKAPGGRKPAPAAAKESPDDEESARLVNGGVRLPVGAACTFTPCHMLRCTPSQIQDYCEILFIFPTHHCST</sequence>
<keyword evidence="2 6" id="KW-0812">Transmembrane</keyword>
<comment type="subcellular location">
    <subcellularLocation>
        <location evidence="1">Membrane</location>
        <topology evidence="1">Multi-pass membrane protein</topology>
    </subcellularLocation>
</comment>
<evidence type="ECO:0000256" key="6">
    <source>
        <dbReference type="SAM" id="Phobius"/>
    </source>
</evidence>
<protein>
    <submittedName>
        <fullName evidence="8">TPT-domain-containing protein</fullName>
    </submittedName>
</protein>
<gene>
    <name evidence="8" type="ORF">COCSUDRAFT_16601</name>
</gene>
<name>I0YV78_COCSC</name>
<proteinExistence type="predicted"/>